<evidence type="ECO:0000256" key="12">
    <source>
        <dbReference type="SAM" id="MobiDB-lite"/>
    </source>
</evidence>
<dbReference type="InterPro" id="IPR032675">
    <property type="entry name" value="LRR_dom_sf"/>
</dbReference>
<keyword evidence="7" id="KW-0509">mRNA transport</keyword>
<feature type="domain" description="NTF2" evidence="13">
    <location>
        <begin position="380"/>
        <end position="540"/>
    </location>
</feature>
<dbReference type="InterPro" id="IPR030217">
    <property type="entry name" value="NXF_fam"/>
</dbReference>
<accession>A0A1I8GAH4</accession>
<dbReference type="InterPro" id="IPR001611">
    <property type="entry name" value="Leu-rich_rpt"/>
</dbReference>
<dbReference type="Gene3D" id="3.80.10.10">
    <property type="entry name" value="Ribonuclease Inhibitor"/>
    <property type="match status" value="1"/>
</dbReference>
<evidence type="ECO:0000256" key="11">
    <source>
        <dbReference type="ARBA" id="ARBA00031130"/>
    </source>
</evidence>
<evidence type="ECO:0000256" key="5">
    <source>
        <dbReference type="ARBA" id="ARBA00022614"/>
    </source>
</evidence>
<dbReference type="FunFam" id="1.10.8.10:FF:000018">
    <property type="entry name" value="Nuclear RNA export factor 1"/>
    <property type="match status" value="1"/>
</dbReference>
<dbReference type="Gene3D" id="3.30.70.330">
    <property type="match status" value="1"/>
</dbReference>
<evidence type="ECO:0000259" key="13">
    <source>
        <dbReference type="PROSITE" id="PS50177"/>
    </source>
</evidence>
<dbReference type="SUPFAM" id="SSF52058">
    <property type="entry name" value="L domain-like"/>
    <property type="match status" value="1"/>
</dbReference>
<dbReference type="PANTHER" id="PTHR10662:SF22">
    <property type="entry name" value="NUCLEAR RNA EXPORT FACTOR 1"/>
    <property type="match status" value="1"/>
</dbReference>
<dbReference type="Proteomes" id="UP000095280">
    <property type="component" value="Unplaced"/>
</dbReference>
<dbReference type="GO" id="GO:0106300">
    <property type="term" value="P:protein-DNA covalent cross-linking repair"/>
    <property type="evidence" value="ECO:0007669"/>
    <property type="project" value="InterPro"/>
</dbReference>
<dbReference type="GO" id="GO:0003723">
    <property type="term" value="F:RNA binding"/>
    <property type="evidence" value="ECO:0007669"/>
    <property type="project" value="InterPro"/>
</dbReference>
<dbReference type="Pfam" id="PF22602">
    <property type="entry name" value="NXF_NTF2"/>
    <property type="match status" value="1"/>
</dbReference>
<dbReference type="Pfam" id="PF09162">
    <property type="entry name" value="Tap-RNA_bind"/>
    <property type="match status" value="1"/>
</dbReference>
<keyword evidence="6" id="KW-0677">Repeat</keyword>
<keyword evidence="4" id="KW-0813">Transport</keyword>
<dbReference type="InterPro" id="IPR012677">
    <property type="entry name" value="Nucleotide-bd_a/b_plait_sf"/>
</dbReference>
<dbReference type="PROSITE" id="PS51450">
    <property type="entry name" value="LRR"/>
    <property type="match status" value="2"/>
</dbReference>
<dbReference type="GO" id="GO:0016973">
    <property type="term" value="P:poly(A)+ mRNA export from nucleus"/>
    <property type="evidence" value="ECO:0007669"/>
    <property type="project" value="TreeGrafter"/>
</dbReference>
<dbReference type="InterPro" id="IPR009060">
    <property type="entry name" value="UBA-like_sf"/>
</dbReference>
<dbReference type="InterPro" id="IPR057125">
    <property type="entry name" value="NXF1/2/3/5-like_LRR"/>
</dbReference>
<name>A0A1I8GAH4_9PLAT</name>
<dbReference type="GO" id="GO:0003697">
    <property type="term" value="F:single-stranded DNA binding"/>
    <property type="evidence" value="ECO:0007669"/>
    <property type="project" value="InterPro"/>
</dbReference>
<evidence type="ECO:0000313" key="16">
    <source>
        <dbReference type="WBParaSite" id="maker-uti_cns_0001355-snap-gene-1.2-mRNA-1"/>
    </source>
</evidence>
<dbReference type="Pfam" id="PF03943">
    <property type="entry name" value="TAP_C"/>
    <property type="match status" value="1"/>
</dbReference>
<feature type="region of interest" description="Disordered" evidence="12">
    <location>
        <begin position="1"/>
        <end position="34"/>
    </location>
</feature>
<evidence type="ECO:0000256" key="7">
    <source>
        <dbReference type="ARBA" id="ARBA00022816"/>
    </source>
</evidence>
<dbReference type="AlphaFoldDB" id="A0A1I8GAH4"/>
<dbReference type="WBParaSite" id="maker-uti_cns_0001355-snap-gene-1.2-mRNA-1">
    <property type="protein sequence ID" value="maker-uti_cns_0001355-snap-gene-1.2-mRNA-1"/>
    <property type="gene ID" value="maker-uti_cns_0001355-snap-gene-1.2"/>
</dbReference>
<dbReference type="SUPFAM" id="SSF143081">
    <property type="entry name" value="BB1717-like"/>
    <property type="match status" value="2"/>
</dbReference>
<dbReference type="SUPFAM" id="SSF54928">
    <property type="entry name" value="RNA-binding domain, RBD"/>
    <property type="match status" value="1"/>
</dbReference>
<evidence type="ECO:0000256" key="10">
    <source>
        <dbReference type="ARBA" id="ARBA00030898"/>
    </source>
</evidence>
<keyword evidence="8" id="KW-0539">Nucleus</keyword>
<comment type="subcellular location">
    <subcellularLocation>
        <location evidence="1">Nucleus</location>
        <location evidence="1">Nucleoplasm</location>
    </subcellularLocation>
</comment>
<dbReference type="InterPro" id="IPR036590">
    <property type="entry name" value="SRAP-like"/>
</dbReference>
<dbReference type="SUPFAM" id="SSF46934">
    <property type="entry name" value="UBA-like"/>
    <property type="match status" value="1"/>
</dbReference>
<dbReference type="SMART" id="SM00804">
    <property type="entry name" value="TAP_C"/>
    <property type="match status" value="1"/>
</dbReference>
<dbReference type="PANTHER" id="PTHR10662">
    <property type="entry name" value="NUCLEAR RNA EXPORT FACTOR"/>
    <property type="match status" value="1"/>
</dbReference>
<dbReference type="Pfam" id="PF24048">
    <property type="entry name" value="LRR_NXF1-5"/>
    <property type="match status" value="1"/>
</dbReference>
<keyword evidence="5" id="KW-0433">Leucine-rich repeat</keyword>
<dbReference type="PROSITE" id="PS50177">
    <property type="entry name" value="NTF2_DOMAIN"/>
    <property type="match status" value="1"/>
</dbReference>
<dbReference type="GO" id="GO:0005737">
    <property type="term" value="C:cytoplasm"/>
    <property type="evidence" value="ECO:0007669"/>
    <property type="project" value="InterPro"/>
</dbReference>
<evidence type="ECO:0000256" key="1">
    <source>
        <dbReference type="ARBA" id="ARBA00004642"/>
    </source>
</evidence>
<keyword evidence="15" id="KW-1185">Reference proteome</keyword>
<dbReference type="InterPro" id="IPR018222">
    <property type="entry name" value="Nuclear_transport_factor_2_euk"/>
</dbReference>
<dbReference type="InterPro" id="IPR003738">
    <property type="entry name" value="SRAP"/>
</dbReference>
<dbReference type="SUPFAM" id="SSF54427">
    <property type="entry name" value="NTF2-like"/>
    <property type="match status" value="1"/>
</dbReference>
<feature type="domain" description="TAP-C" evidence="14">
    <location>
        <begin position="574"/>
        <end position="629"/>
    </location>
</feature>
<proteinExistence type="inferred from homology"/>
<evidence type="ECO:0000256" key="6">
    <source>
        <dbReference type="ARBA" id="ARBA00022737"/>
    </source>
</evidence>
<dbReference type="InterPro" id="IPR005637">
    <property type="entry name" value="TAP_C_dom"/>
</dbReference>
<dbReference type="InterPro" id="IPR035979">
    <property type="entry name" value="RBD_domain_sf"/>
</dbReference>
<dbReference type="InterPro" id="IPR015245">
    <property type="entry name" value="Tap_RNA-bd"/>
</dbReference>
<evidence type="ECO:0000259" key="14">
    <source>
        <dbReference type="PROSITE" id="PS51281"/>
    </source>
</evidence>
<dbReference type="GO" id="GO:0005654">
    <property type="term" value="C:nucleoplasm"/>
    <property type="evidence" value="ECO:0007669"/>
    <property type="project" value="UniProtKB-SubCell"/>
</dbReference>
<evidence type="ECO:0000256" key="3">
    <source>
        <dbReference type="ARBA" id="ARBA00015888"/>
    </source>
</evidence>
<organism evidence="15 16">
    <name type="scientific">Macrostomum lignano</name>
    <dbReference type="NCBI Taxonomy" id="282301"/>
    <lineage>
        <taxon>Eukaryota</taxon>
        <taxon>Metazoa</taxon>
        <taxon>Spiralia</taxon>
        <taxon>Lophotrochozoa</taxon>
        <taxon>Platyhelminthes</taxon>
        <taxon>Rhabditophora</taxon>
        <taxon>Macrostomorpha</taxon>
        <taxon>Macrostomida</taxon>
        <taxon>Macrostomidae</taxon>
        <taxon>Macrostomum</taxon>
    </lineage>
</organism>
<dbReference type="PROSITE" id="PS51281">
    <property type="entry name" value="TAP_C"/>
    <property type="match status" value="1"/>
</dbReference>
<evidence type="ECO:0000313" key="15">
    <source>
        <dbReference type="Proteomes" id="UP000095280"/>
    </source>
</evidence>
<dbReference type="InterPro" id="IPR032710">
    <property type="entry name" value="NTF2-like_dom_sf"/>
</dbReference>
<reference evidence="16" key="1">
    <citation type="submission" date="2016-11" db="UniProtKB">
        <authorList>
            <consortium name="WormBaseParasite"/>
        </authorList>
    </citation>
    <scope>IDENTIFICATION</scope>
</reference>
<evidence type="ECO:0000256" key="8">
    <source>
        <dbReference type="ARBA" id="ARBA00023242"/>
    </source>
</evidence>
<dbReference type="Gene3D" id="1.10.8.10">
    <property type="entry name" value="DNA helicase RuvA subunit, C-terminal domain"/>
    <property type="match status" value="1"/>
</dbReference>
<comment type="similarity">
    <text evidence="2">Belongs to the NXF family.</text>
</comment>
<dbReference type="CDD" id="cd14342">
    <property type="entry name" value="UBA_TAP-C"/>
    <property type="match status" value="1"/>
</dbReference>
<dbReference type="Gene3D" id="3.90.1680.10">
    <property type="entry name" value="SOS response associated peptidase-like"/>
    <property type="match status" value="2"/>
</dbReference>
<protein>
    <recommendedName>
        <fullName evidence="3">Abasic site processing protein HMCES</fullName>
    </recommendedName>
    <alternativeName>
        <fullName evidence="9">Embryonic stem cell-specific 5-hydroxymethylcytosine-binding protein</fullName>
    </alternativeName>
    <alternativeName>
        <fullName evidence="10">Peptidase HMCES</fullName>
    </alternativeName>
    <alternativeName>
        <fullName evidence="11">SRAP domain-containing protein 1</fullName>
    </alternativeName>
</protein>
<dbReference type="Pfam" id="PF02586">
    <property type="entry name" value="SRAP"/>
    <property type="match status" value="2"/>
</dbReference>
<evidence type="ECO:0000256" key="2">
    <source>
        <dbReference type="ARBA" id="ARBA00009285"/>
    </source>
</evidence>
<evidence type="ECO:0000256" key="4">
    <source>
        <dbReference type="ARBA" id="ARBA00022448"/>
    </source>
</evidence>
<dbReference type="Gene3D" id="3.10.450.50">
    <property type="match status" value="1"/>
</dbReference>
<sequence length="985" mass="109424">MPFQRGRPNSRYRFDRRSAEEGGSGEGIRVVRISPGRGGGGGGVGVGAGVGNYNRGGGGTYRGARGGGGDGFSGFRGRGGIEKRGHPRRGGANFANISPGRVNLIADNIRPNADEERWFKVTVVFGVKYDRAWLLESLQAHLSRSFIPFMWRTEQRNCFFYVKEKKSTALEYSKVASKIACPDGQKLMINVTEVREPVVPVLDDEAKQALRQSLSRRYLQVTKALDLSSLKSDTELAGSGLYLPLNKPNVVTAVLELLSQIPNLELAVLNLSENQLDSLTPFAPLLERLAPFLTTVDLRANRLRTVEDLSSLRACQELRSIRLENNPVSVRFSDTCTALKGMCPKLEKLNDRDVLMQRQDGGTLPQATLGYFPNDDIKVAVINYLKNYYSILDSGERSRLLPYYTEHAKLTLSTASPPSAMNHHKSLNCYIGLSRNLKYLESNRSKAESLVQRGRLQCVSALEKLPTTSHLLNSMRVDVPVNSDKAALIFVTGLFIELTPGRDGGDSQDKTLRTFSRTLVLVPVPGSEAGMQIHADDFYITHVSHQGAEWFRKQNASAAASATTSATLQELPAAAKEAMVTEFAAKSGMNAEFSRQCLNEFGWDFDMAASKFAQLKAEGKIPPEAFQNTLSRDQLQSRCTFANGRPGWRDLPCSPPYSPGYNLPPGTFLPVLYSNQGCQLISTMKWGLVPSWVGRDTSNFTLNMSNARVETLMEKASFRNLLLNGRRCVLLCEGFYEWKRPKLGPGGQKQAYFFHPPGWLERDCGEKPPNLMFIAALFDVHQGMPGEPDLYSFTVITVPASETVSDIHDRMPAILQTADEITDWLQSDNPKRALACLRSVTDICFYAVSSHVNSTRNNDKLCLQPVKLESRPVLYSNQGCQLISTMKWGLVPSWVGRDTSNFTLNMSNARVETLMEKASFRNLLLNGRRCVLLCEGFYEWKRPKLGPGGQKQAYFFHPPGWLERDCGEKPPNLMFIAALFDVHQG</sequence>
<evidence type="ECO:0000256" key="9">
    <source>
        <dbReference type="ARBA" id="ARBA00030390"/>
    </source>
</evidence>
<dbReference type="InterPro" id="IPR002075">
    <property type="entry name" value="NTF2_dom"/>
</dbReference>